<dbReference type="Gene3D" id="2.60.40.10">
    <property type="entry name" value="Immunoglobulins"/>
    <property type="match status" value="2"/>
</dbReference>
<feature type="signal peptide" evidence="1">
    <location>
        <begin position="1"/>
        <end position="20"/>
    </location>
</feature>
<feature type="domain" description="BACON" evidence="2">
    <location>
        <begin position="56"/>
        <end position="104"/>
    </location>
</feature>
<dbReference type="InterPro" id="IPR013783">
    <property type="entry name" value="Ig-like_fold"/>
</dbReference>
<evidence type="ECO:0000313" key="4">
    <source>
        <dbReference type="Proteomes" id="UP000823597"/>
    </source>
</evidence>
<dbReference type="EMBL" id="JADIME010000062">
    <property type="protein sequence ID" value="MBO8465521.1"/>
    <property type="molecule type" value="Genomic_DNA"/>
</dbReference>
<dbReference type="PROSITE" id="PS51257">
    <property type="entry name" value="PROKAR_LIPOPROTEIN"/>
    <property type="match status" value="1"/>
</dbReference>
<dbReference type="Pfam" id="PF13004">
    <property type="entry name" value="BACON"/>
    <property type="match status" value="2"/>
</dbReference>
<reference evidence="3" key="2">
    <citation type="journal article" date="2021" name="PeerJ">
        <title>Extensive microbial diversity within the chicken gut microbiome revealed by metagenomics and culture.</title>
        <authorList>
            <person name="Gilroy R."/>
            <person name="Ravi A."/>
            <person name="Getino M."/>
            <person name="Pursley I."/>
            <person name="Horton D.L."/>
            <person name="Alikhan N.F."/>
            <person name="Baker D."/>
            <person name="Gharbi K."/>
            <person name="Hall N."/>
            <person name="Watson M."/>
            <person name="Adriaenssens E.M."/>
            <person name="Foster-Nyarko E."/>
            <person name="Jarju S."/>
            <person name="Secka A."/>
            <person name="Antonio M."/>
            <person name="Oren A."/>
            <person name="Chaudhuri R.R."/>
            <person name="La Ragione R."/>
            <person name="Hildebrand F."/>
            <person name="Pallen M.J."/>
        </authorList>
    </citation>
    <scope>NUCLEOTIDE SEQUENCE</scope>
    <source>
        <strain evidence="3">10037</strain>
    </source>
</reference>
<organism evidence="3 4">
    <name type="scientific">Candidatus Merdivivens pullistercoris</name>
    <dbReference type="NCBI Taxonomy" id="2840873"/>
    <lineage>
        <taxon>Bacteria</taxon>
        <taxon>Pseudomonadati</taxon>
        <taxon>Bacteroidota</taxon>
        <taxon>Bacteroidia</taxon>
        <taxon>Bacteroidales</taxon>
        <taxon>Muribaculaceae</taxon>
        <taxon>Muribaculaceae incertae sedis</taxon>
        <taxon>Candidatus Merdivivens</taxon>
    </lineage>
</organism>
<dbReference type="InterPro" id="IPR024361">
    <property type="entry name" value="BACON"/>
</dbReference>
<sequence length="526" mass="56308">MKKFCLFLALAVGMSVVACTKPPVITPDPANLSFTAAGGSQNVTLAGVESGVGLNATTDVEWCTTSTNGTTLIVTVSANTDEASRSTIVKVTYQGGSANINVEQSGFSANVDGLLNEVNAPAGGGEISLGTVVSDIAPVVSSPVDWITNPIVSETGEITVTVAANNTGAERRAAVAVKVGAKDYSVNLIQSAITIGGDFTAEPDLTQQASIPGYAVVMVEIELTGTADDFYFGTLPSELATADEQTRIDYILANPNIFYTKEVYDSYISQYGFFFIELKQGSNYQVVLLPMDGNEHGNLVVKEVNLDPDTPDQAYTNWVGTWNIRVQEFANSENEHGATGKFKDTVIVIAQDVANASFRMNYWEGLFTSEDQEPWIPVAFNVESGNMQFQGVTTEFSVSFTDGSSAQLSFFAYGIIEQNAGVSLITGSGYPMAEAVYGETINLVPLEIEVNGLDQPFVPSGMAVFGDMGNNQWASLSDPLWAFPITMTMSKVSSSTQPFYTDMKDMTIQMPVNATLHMVDNVYCAK</sequence>
<name>A0A9D9I5Q6_9BACT</name>
<keyword evidence="1" id="KW-0732">Signal</keyword>
<accession>A0A9D9I5Q6</accession>
<gene>
    <name evidence="3" type="ORF">IAB93_05935</name>
</gene>
<evidence type="ECO:0000313" key="3">
    <source>
        <dbReference type="EMBL" id="MBO8465521.1"/>
    </source>
</evidence>
<comment type="caution">
    <text evidence="3">The sequence shown here is derived from an EMBL/GenBank/DDBJ whole genome shotgun (WGS) entry which is preliminary data.</text>
</comment>
<dbReference type="AlphaFoldDB" id="A0A9D9I5Q6"/>
<feature type="domain" description="BACON" evidence="2">
    <location>
        <begin position="140"/>
        <end position="190"/>
    </location>
</feature>
<reference evidence="3" key="1">
    <citation type="submission" date="2020-10" db="EMBL/GenBank/DDBJ databases">
        <authorList>
            <person name="Gilroy R."/>
        </authorList>
    </citation>
    <scope>NUCLEOTIDE SEQUENCE</scope>
    <source>
        <strain evidence="3">10037</strain>
    </source>
</reference>
<dbReference type="Proteomes" id="UP000823597">
    <property type="component" value="Unassembled WGS sequence"/>
</dbReference>
<dbReference type="CDD" id="cd14948">
    <property type="entry name" value="BACON"/>
    <property type="match status" value="2"/>
</dbReference>
<feature type="chain" id="PRO_5039105488" evidence="1">
    <location>
        <begin position="21"/>
        <end position="526"/>
    </location>
</feature>
<evidence type="ECO:0000256" key="1">
    <source>
        <dbReference type="SAM" id="SignalP"/>
    </source>
</evidence>
<evidence type="ECO:0000259" key="2">
    <source>
        <dbReference type="Pfam" id="PF13004"/>
    </source>
</evidence>
<proteinExistence type="predicted"/>
<protein>
    <submittedName>
        <fullName evidence="3">BACON domain-containing protein</fullName>
    </submittedName>
</protein>